<gene>
    <name evidence="1" type="ORF">DVJ83_18040</name>
</gene>
<dbReference type="AlphaFoldDB" id="A0A345IMS6"/>
<organism evidence="1 2">
    <name type="scientific">Deinococcus wulumuqiensis</name>
    <dbReference type="NCBI Taxonomy" id="980427"/>
    <lineage>
        <taxon>Bacteria</taxon>
        <taxon>Thermotogati</taxon>
        <taxon>Deinococcota</taxon>
        <taxon>Deinococci</taxon>
        <taxon>Deinococcales</taxon>
        <taxon>Deinococcaceae</taxon>
        <taxon>Deinococcus</taxon>
    </lineage>
</organism>
<accession>A0A345IMS6</accession>
<evidence type="ECO:0000313" key="2">
    <source>
        <dbReference type="Proteomes" id="UP000253744"/>
    </source>
</evidence>
<dbReference type="Proteomes" id="UP000253744">
    <property type="component" value="Plasmid pDrdI"/>
</dbReference>
<dbReference type="RefSeq" id="WP_114673647.1">
    <property type="nucleotide sequence ID" value="NZ_CP031163.1"/>
</dbReference>
<reference evidence="1 2" key="1">
    <citation type="submission" date="2018-07" db="EMBL/GenBank/DDBJ databases">
        <title>Complete Genome and Methylome Analysis of Deinococcus wulumuqiensis NEB 479.</title>
        <authorList>
            <person name="Fomenkov A."/>
            <person name="Luyten Y."/>
            <person name="Vincze T."/>
            <person name="Anton B.P."/>
            <person name="Clark T."/>
            <person name="Roberts R.J."/>
            <person name="Morgan R.D."/>
        </authorList>
    </citation>
    <scope>NUCLEOTIDE SEQUENCE [LARGE SCALE GENOMIC DNA]</scope>
    <source>
        <strain evidence="1 2">NEB 479</strain>
        <plasmid evidence="2">Plasmid pdrdi</plasmid>
    </source>
</reference>
<dbReference type="EMBL" id="CP031163">
    <property type="protein sequence ID" value="AXH00999.1"/>
    <property type="molecule type" value="Genomic_DNA"/>
</dbReference>
<evidence type="ECO:0000313" key="1">
    <source>
        <dbReference type="EMBL" id="AXH00999.1"/>
    </source>
</evidence>
<sequence>MGTFHLQASIVTRDVQSAAAFLETQTLNSPVLRFGDTALLLLPCGSKQGWLDDRHHQQLLHLLEAQGGRTVTTFSEIEDVTLDHLDAGSSHPATWLSFSFEDPDELGTPSDPASEAVVKLPINCWGVRLTLSATPPEFPVACVLRLPPGLSFTGAAWSGLQGER</sequence>
<name>A0A345IMS6_9DEIO</name>
<protein>
    <submittedName>
        <fullName evidence="1">Uncharacterized protein</fullName>
    </submittedName>
</protein>
<geneLocation type="plasmid" evidence="2">
    <name>pdrdi</name>
</geneLocation>
<dbReference type="KEGG" id="dwu:DVJ83_18040"/>
<keyword evidence="1" id="KW-0614">Plasmid</keyword>
<proteinExistence type="predicted"/>